<evidence type="ECO:0000313" key="11">
    <source>
        <dbReference type="EMBL" id="ONM33861.1"/>
    </source>
</evidence>
<feature type="domain" description="Amine oxidase" evidence="10">
    <location>
        <begin position="692"/>
        <end position="818"/>
    </location>
</feature>
<feature type="compositionally biased region" description="Polar residues" evidence="9">
    <location>
        <begin position="434"/>
        <end position="456"/>
    </location>
</feature>
<dbReference type="Gene3D" id="3.20.20.70">
    <property type="entry name" value="Aldolase class I"/>
    <property type="match status" value="1"/>
</dbReference>
<feature type="compositionally biased region" description="Basic and acidic residues" evidence="9">
    <location>
        <begin position="345"/>
        <end position="361"/>
    </location>
</feature>
<keyword evidence="7 8" id="KW-0326">Glycosidase</keyword>
<name>A0A1D6MYU4_MAIZE</name>
<feature type="region of interest" description="Disordered" evidence="9">
    <location>
        <begin position="423"/>
        <end position="456"/>
    </location>
</feature>
<dbReference type="PANTHER" id="PTHR37241:SF1">
    <property type="entry name" value="NEUROFILAMENT HEAVY PROTEIN"/>
    <property type="match status" value="1"/>
</dbReference>
<dbReference type="FunFam" id="2.60.40.1180:FF:000008">
    <property type="entry name" value="Alpha-galactosidase"/>
    <property type="match status" value="1"/>
</dbReference>
<dbReference type="GO" id="GO:0016491">
    <property type="term" value="F:oxidoreductase activity"/>
    <property type="evidence" value="ECO:0007669"/>
    <property type="project" value="InterPro"/>
</dbReference>
<evidence type="ECO:0000256" key="8">
    <source>
        <dbReference type="RuleBase" id="RU361168"/>
    </source>
</evidence>
<evidence type="ECO:0000256" key="7">
    <source>
        <dbReference type="ARBA" id="ARBA00023295"/>
    </source>
</evidence>
<evidence type="ECO:0000256" key="4">
    <source>
        <dbReference type="ARBA" id="ARBA00022729"/>
    </source>
</evidence>
<dbReference type="InterPro" id="IPR013785">
    <property type="entry name" value="Aldolase_TIM"/>
</dbReference>
<evidence type="ECO:0000256" key="6">
    <source>
        <dbReference type="ARBA" id="ARBA00023157"/>
    </source>
</evidence>
<dbReference type="Gene3D" id="2.60.40.1180">
    <property type="entry name" value="Golgi alpha-mannosidase II"/>
    <property type="match status" value="1"/>
</dbReference>
<feature type="compositionally biased region" description="Polar residues" evidence="9">
    <location>
        <begin position="332"/>
        <end position="341"/>
    </location>
</feature>
<feature type="compositionally biased region" description="Basic and acidic residues" evidence="9">
    <location>
        <begin position="10"/>
        <end position="33"/>
    </location>
</feature>
<gene>
    <name evidence="11" type="ORF">ZEAMMB73_Zm00001d041861</name>
</gene>
<dbReference type="InterPro" id="IPR002937">
    <property type="entry name" value="Amino_oxidase"/>
</dbReference>
<dbReference type="PaxDb" id="4577-GRMZM2G402368_P01"/>
<evidence type="ECO:0000256" key="9">
    <source>
        <dbReference type="SAM" id="MobiDB-lite"/>
    </source>
</evidence>
<dbReference type="Pfam" id="PF01593">
    <property type="entry name" value="Amino_oxidase"/>
    <property type="match status" value="1"/>
</dbReference>
<evidence type="ECO:0000256" key="5">
    <source>
        <dbReference type="ARBA" id="ARBA00022801"/>
    </source>
</evidence>
<evidence type="ECO:0000259" key="10">
    <source>
        <dbReference type="Pfam" id="PF01593"/>
    </source>
</evidence>
<dbReference type="InterPro" id="IPR017853">
    <property type="entry name" value="GH"/>
</dbReference>
<protein>
    <recommendedName>
        <fullName evidence="3 8">Alpha-galactosidase</fullName>
        <ecNumber evidence="3 8">3.2.1.22</ecNumber>
    </recommendedName>
    <alternativeName>
        <fullName evidence="8">Melibiase</fullName>
    </alternativeName>
</protein>
<feature type="compositionally biased region" description="Basic and acidic residues" evidence="9">
    <location>
        <begin position="423"/>
        <end position="433"/>
    </location>
</feature>
<dbReference type="STRING" id="4577.A0A1D6MYU4"/>
<keyword evidence="4" id="KW-0732">Signal</keyword>
<reference evidence="11" key="1">
    <citation type="submission" date="2015-12" db="EMBL/GenBank/DDBJ databases">
        <title>Update maize B73 reference genome by single molecule sequencing technologies.</title>
        <authorList>
            <consortium name="Maize Genome Sequencing Project"/>
            <person name="Ware D."/>
        </authorList>
    </citation>
    <scope>NUCLEOTIDE SEQUENCE [LARGE SCALE GENOMIC DNA]</scope>
    <source>
        <tissue evidence="11">Seedling</tissue>
    </source>
</reference>
<accession>A0A1D6MYU4</accession>
<dbReference type="InterPro" id="IPR013780">
    <property type="entry name" value="Glyco_hydro_b"/>
</dbReference>
<dbReference type="InterPro" id="IPR036188">
    <property type="entry name" value="FAD/NAD-bd_sf"/>
</dbReference>
<dbReference type="SUPFAM" id="SSF51445">
    <property type="entry name" value="(Trans)glycosidases"/>
    <property type="match status" value="1"/>
</dbReference>
<dbReference type="SUPFAM" id="SSF51905">
    <property type="entry name" value="FAD/NAD(P)-binding domain"/>
    <property type="match status" value="1"/>
</dbReference>
<dbReference type="InParanoid" id="A0A1D6MYU4"/>
<comment type="catalytic activity">
    <reaction evidence="1 8">
        <text>Hydrolysis of terminal, non-reducing alpha-D-galactose residues in alpha-D-galactosides, including galactose oligosaccharides, galactomannans and galactolipids.</text>
        <dbReference type="EC" id="3.2.1.22"/>
    </reaction>
</comment>
<dbReference type="GO" id="GO:0005975">
    <property type="term" value="P:carbohydrate metabolic process"/>
    <property type="evidence" value="ECO:0007669"/>
    <property type="project" value="InterPro"/>
</dbReference>
<sequence>MGSTEVAEGSGEKEMSSAREEEKESGAEMRSDESVPSPPPLVRVGRHRAHFKPGADEASVPVAARLGGFENPRIVEVIGHVVADDLRVEQRGGRPHPGRGGGRLGVPGVARGGVLGEVELGAAVAEAERGGVVGERGVLGSGCDQSHEQVDPEALDRSFFMRVMAARSPNVRLQKAIDRKNQSSMLKCPHSAPPKRPRARFARLSAETEAAEKAPVEPKPRVERICAMRASPIRTKTARVECPSERKKALTTPRSKAVRSRQELFHNVKHQKESLAAAARKGTVVKSLFMSTTRKKEPVQTLAADKSKGAVSEVCSKLRKLNLACREVPSRYISQPQPKNTKTAKKSEETTVAKSEKRGLESKTNAKKKILGRSVKRANAGPNGENRNGCSTAADESSLAETAGSHQERKVVLRELRIEVDASRRGNSDDNKENVSSALSEEALDNSSHYGSENRLLENNENVPLKENVALKKKVHQEQAGKLKKTTNPRVLWDGGQYDPALWAGKVGNSWHTTDDITVTWKSMTYIADKNNKWASYAGPGGWDDPDMLEVGNGGMTLAEYLSHFSIWALMKAPLLIGCDVRNMTSETMEILSNKEVIQVNQDPLGVQGRKILGQGKYGCREVWAGPLSGNRLVVALWNRCSDTANVTMKLPAVGLDGYAAYSVRDLWKHETLSENVVGTFGAQVDVHDTKMYIFSPATIVASEYYDPNRSMLELVFAPVDEWIGRSDTEIIDATIEELAKLFPNEIAADQSKAKILKYHIVKTPRSVYKTVPNCEPCRPLQRSPIEGFYLAGDYTKQKYLASMEGAVLSGKLCAQSIVQDYSRLALRSQKSLQSGEVPVPS</sequence>
<feature type="compositionally biased region" description="Polar residues" evidence="9">
    <location>
        <begin position="385"/>
        <end position="395"/>
    </location>
</feature>
<dbReference type="eggNOG" id="KOG0029">
    <property type="taxonomic scope" value="Eukaryota"/>
</dbReference>
<feature type="compositionally biased region" description="Basic residues" evidence="9">
    <location>
        <begin position="365"/>
        <end position="376"/>
    </location>
</feature>
<organism evidence="11">
    <name type="scientific">Zea mays</name>
    <name type="common">Maize</name>
    <dbReference type="NCBI Taxonomy" id="4577"/>
    <lineage>
        <taxon>Eukaryota</taxon>
        <taxon>Viridiplantae</taxon>
        <taxon>Streptophyta</taxon>
        <taxon>Embryophyta</taxon>
        <taxon>Tracheophyta</taxon>
        <taxon>Spermatophyta</taxon>
        <taxon>Magnoliopsida</taxon>
        <taxon>Liliopsida</taxon>
        <taxon>Poales</taxon>
        <taxon>Poaceae</taxon>
        <taxon>PACMAD clade</taxon>
        <taxon>Panicoideae</taxon>
        <taxon>Andropogonodae</taxon>
        <taxon>Andropogoneae</taxon>
        <taxon>Tripsacinae</taxon>
        <taxon>Zea</taxon>
    </lineage>
</organism>
<dbReference type="Pfam" id="PF16499">
    <property type="entry name" value="Melibiase_2"/>
    <property type="match status" value="1"/>
</dbReference>
<dbReference type="EC" id="3.2.1.22" evidence="3 8"/>
<feature type="region of interest" description="Disordered" evidence="9">
    <location>
        <begin position="332"/>
        <end position="407"/>
    </location>
</feature>
<dbReference type="SMR" id="A0A1D6MYU4"/>
<dbReference type="eggNOG" id="KOG2366">
    <property type="taxonomic scope" value="Eukaryota"/>
</dbReference>
<keyword evidence="6 8" id="KW-1015">Disulfide bond</keyword>
<dbReference type="GO" id="GO:0050660">
    <property type="term" value="F:flavin adenine dinucleotide binding"/>
    <property type="evidence" value="ECO:0007669"/>
    <property type="project" value="UniProtKB-ARBA"/>
</dbReference>
<keyword evidence="5 8" id="KW-0378">Hydrolase</keyword>
<dbReference type="PRINTS" id="PR00740">
    <property type="entry name" value="GLHYDRLASE27"/>
</dbReference>
<feature type="region of interest" description="Disordered" evidence="9">
    <location>
        <begin position="1"/>
        <end position="56"/>
    </location>
</feature>
<dbReference type="ExpressionAtlas" id="A0A1D6MYU4">
    <property type="expression patterns" value="baseline and differential"/>
</dbReference>
<evidence type="ECO:0000256" key="2">
    <source>
        <dbReference type="ARBA" id="ARBA00009743"/>
    </source>
</evidence>
<dbReference type="PANTHER" id="PTHR37241">
    <property type="entry name" value="NEUROFILAMENT HEAVY PROTEIN"/>
    <property type="match status" value="1"/>
</dbReference>
<dbReference type="AlphaFoldDB" id="A0A1D6MYU4"/>
<dbReference type="EMBL" id="CM007649">
    <property type="protein sequence ID" value="ONM33861.1"/>
    <property type="molecule type" value="Genomic_DNA"/>
</dbReference>
<dbReference type="InterPro" id="IPR002241">
    <property type="entry name" value="Glyco_hydro_27"/>
</dbReference>
<dbReference type="SUPFAM" id="SSF51011">
    <property type="entry name" value="Glycosyl hydrolase domain"/>
    <property type="match status" value="1"/>
</dbReference>
<evidence type="ECO:0000256" key="3">
    <source>
        <dbReference type="ARBA" id="ARBA00012755"/>
    </source>
</evidence>
<evidence type="ECO:0000256" key="1">
    <source>
        <dbReference type="ARBA" id="ARBA00001255"/>
    </source>
</evidence>
<dbReference type="GO" id="GO:0004557">
    <property type="term" value="F:alpha-galactosidase activity"/>
    <property type="evidence" value="ECO:0007669"/>
    <property type="project" value="UniProtKB-EC"/>
</dbReference>
<proteinExistence type="inferred from homology"/>
<comment type="similarity">
    <text evidence="2 8">Belongs to the glycosyl hydrolase 27 family.</text>
</comment>